<comment type="subcellular location">
    <subcellularLocation>
        <location evidence="1">Cell membrane</location>
        <topology evidence="1">Multi-pass membrane protein</topology>
    </subcellularLocation>
</comment>
<proteinExistence type="predicted"/>
<dbReference type="EMBL" id="JABBYC010000006">
    <property type="protein sequence ID" value="MBL0885878.1"/>
    <property type="molecule type" value="Genomic_DNA"/>
</dbReference>
<protein>
    <submittedName>
        <fullName evidence="7">UPF0104 family protein</fullName>
    </submittedName>
</protein>
<feature type="transmembrane region" description="Helical" evidence="6">
    <location>
        <begin position="161"/>
        <end position="180"/>
    </location>
</feature>
<evidence type="ECO:0000256" key="1">
    <source>
        <dbReference type="ARBA" id="ARBA00004651"/>
    </source>
</evidence>
<feature type="transmembrane region" description="Helical" evidence="6">
    <location>
        <begin position="200"/>
        <end position="219"/>
    </location>
</feature>
<evidence type="ECO:0000256" key="5">
    <source>
        <dbReference type="ARBA" id="ARBA00023136"/>
    </source>
</evidence>
<dbReference type="Proteomes" id="UP000675409">
    <property type="component" value="Unassembled WGS sequence"/>
</dbReference>
<feature type="transmembrane region" description="Helical" evidence="6">
    <location>
        <begin position="239"/>
        <end position="261"/>
    </location>
</feature>
<feature type="transmembrane region" description="Helical" evidence="6">
    <location>
        <begin position="292"/>
        <end position="309"/>
    </location>
</feature>
<gene>
    <name evidence="7" type="ORF">HGK34_06235</name>
</gene>
<feature type="transmembrane region" description="Helical" evidence="6">
    <location>
        <begin position="16"/>
        <end position="34"/>
    </location>
</feature>
<organism evidence="7 8">
    <name type="scientific">Myceligenerans indicum</name>
    <dbReference type="NCBI Taxonomy" id="2593663"/>
    <lineage>
        <taxon>Bacteria</taxon>
        <taxon>Bacillati</taxon>
        <taxon>Actinomycetota</taxon>
        <taxon>Actinomycetes</taxon>
        <taxon>Micrococcales</taxon>
        <taxon>Promicromonosporaceae</taxon>
        <taxon>Myceligenerans</taxon>
    </lineage>
</organism>
<feature type="transmembrane region" description="Helical" evidence="6">
    <location>
        <begin position="268"/>
        <end position="286"/>
    </location>
</feature>
<keyword evidence="3 6" id="KW-0812">Transmembrane</keyword>
<accession>A0ABS1LIA5</accession>
<keyword evidence="8" id="KW-1185">Reference proteome</keyword>
<keyword evidence="5 6" id="KW-0472">Membrane</keyword>
<feature type="transmembrane region" description="Helical" evidence="6">
    <location>
        <begin position="129"/>
        <end position="149"/>
    </location>
</feature>
<feature type="transmembrane region" description="Helical" evidence="6">
    <location>
        <begin position="54"/>
        <end position="74"/>
    </location>
</feature>
<dbReference type="RefSeq" id="WP_201845715.1">
    <property type="nucleotide sequence ID" value="NZ_JABBYC010000006.1"/>
</dbReference>
<evidence type="ECO:0000256" key="2">
    <source>
        <dbReference type="ARBA" id="ARBA00022475"/>
    </source>
</evidence>
<dbReference type="InterPro" id="IPR022791">
    <property type="entry name" value="L-PG_synthase/AglD"/>
</dbReference>
<sequence>MRRVLARAAAVLRSPAVRWGFLVVAVGLALWYVVDARDDLADAAGMLSGGTLAAVAGLGFVYVWCTLIAWRAVLSDLGSPLSLRDAVSVFGLSQLGKYLPGGVWNVVAAAEIGADHSIPRHRSVASMGVAVLVSVVSGAAVGAVALPFVSADATQDALGTWGWVVWVTPAIAVVLLPPVLNRLIGLALRLGGREPLARPLTWGGLAAVTAWSVAGWLVAGAQTWVLATGLGMTPSARTFALAVGGWALAWTVGFLVVLAPAGAGVREVVLAGVLAGSLPGAAAPLAVLVSRVVLTAIDGVLAGAGLLLARRRGRRRTPDEPISKITRSS</sequence>
<dbReference type="Pfam" id="PF03706">
    <property type="entry name" value="LPG_synthase_TM"/>
    <property type="match status" value="1"/>
</dbReference>
<reference evidence="7 8" key="1">
    <citation type="journal article" date="2021" name="Arch. Microbiol.">
        <title>Myceligenerans indicum sp. nov., an actinobacterium isolated from mangrove sediment of Sundarbans, India.</title>
        <authorList>
            <person name="Asha K."/>
            <person name="Bhadury P."/>
        </authorList>
    </citation>
    <scope>NUCLEOTIDE SEQUENCE [LARGE SCALE GENOMIC DNA]</scope>
    <source>
        <strain evidence="7 8">I2</strain>
    </source>
</reference>
<evidence type="ECO:0000313" key="7">
    <source>
        <dbReference type="EMBL" id="MBL0885878.1"/>
    </source>
</evidence>
<keyword evidence="2" id="KW-1003">Cell membrane</keyword>
<keyword evidence="4 6" id="KW-1133">Transmembrane helix</keyword>
<name>A0ABS1LIA5_9MICO</name>
<evidence type="ECO:0000256" key="6">
    <source>
        <dbReference type="SAM" id="Phobius"/>
    </source>
</evidence>
<evidence type="ECO:0000256" key="4">
    <source>
        <dbReference type="ARBA" id="ARBA00022989"/>
    </source>
</evidence>
<evidence type="ECO:0000313" key="8">
    <source>
        <dbReference type="Proteomes" id="UP000675409"/>
    </source>
</evidence>
<evidence type="ECO:0000256" key="3">
    <source>
        <dbReference type="ARBA" id="ARBA00022692"/>
    </source>
</evidence>
<comment type="caution">
    <text evidence="7">The sequence shown here is derived from an EMBL/GenBank/DDBJ whole genome shotgun (WGS) entry which is preliminary data.</text>
</comment>